<accession>A0A0F9VVD5</accession>
<gene>
    <name evidence="3" type="ORF">LCGC14_0041850</name>
</gene>
<comment type="caution">
    <text evidence="3">The sequence shown here is derived from an EMBL/GenBank/DDBJ whole genome shotgun (WGS) entry which is preliminary data.</text>
</comment>
<proteinExistence type="predicted"/>
<feature type="coiled-coil region" evidence="1">
    <location>
        <begin position="305"/>
        <end position="332"/>
    </location>
</feature>
<protein>
    <submittedName>
        <fullName evidence="3">Uncharacterized protein</fullName>
    </submittedName>
</protein>
<feature type="transmembrane region" description="Helical" evidence="2">
    <location>
        <begin position="337"/>
        <end position="356"/>
    </location>
</feature>
<evidence type="ECO:0000313" key="3">
    <source>
        <dbReference type="EMBL" id="KKO09066.1"/>
    </source>
</evidence>
<feature type="transmembrane region" description="Helical" evidence="2">
    <location>
        <begin position="368"/>
        <end position="396"/>
    </location>
</feature>
<evidence type="ECO:0000256" key="2">
    <source>
        <dbReference type="SAM" id="Phobius"/>
    </source>
</evidence>
<keyword evidence="2" id="KW-0472">Membrane</keyword>
<reference evidence="3" key="1">
    <citation type="journal article" date="2015" name="Nature">
        <title>Complex archaea that bridge the gap between prokaryotes and eukaryotes.</title>
        <authorList>
            <person name="Spang A."/>
            <person name="Saw J.H."/>
            <person name="Jorgensen S.L."/>
            <person name="Zaremba-Niedzwiedzka K."/>
            <person name="Martijn J."/>
            <person name="Lind A.E."/>
            <person name="van Eijk R."/>
            <person name="Schleper C."/>
            <person name="Guy L."/>
            <person name="Ettema T.J."/>
        </authorList>
    </citation>
    <scope>NUCLEOTIDE SEQUENCE</scope>
</reference>
<dbReference type="AlphaFoldDB" id="A0A0F9VVD5"/>
<keyword evidence="1" id="KW-0175">Coiled coil</keyword>
<name>A0A0F9VVD5_9ZZZZ</name>
<evidence type="ECO:0000256" key="1">
    <source>
        <dbReference type="SAM" id="Coils"/>
    </source>
</evidence>
<organism evidence="3">
    <name type="scientific">marine sediment metagenome</name>
    <dbReference type="NCBI Taxonomy" id="412755"/>
    <lineage>
        <taxon>unclassified sequences</taxon>
        <taxon>metagenomes</taxon>
        <taxon>ecological metagenomes</taxon>
    </lineage>
</organism>
<sequence length="400" mass="45284">MIFYTFSPICVPVNWQTELITSTHEKLRILTRLLDDFPGVSVNACEWPMGYGSLEHDNLPLFYQVGAEISLQAMMQEDDVVDARLYCYDNCLAVLAIVLETAVDLGDVDDLAISERIGTLSTRYLKPILSHLYKQEGTGHFISPKSYKVYADTPSALCDARPLWVARMLVQSPELPPSHYHHWLKSVDDTSDILLLGSGNSLLCDPAHLQDMRRVMVLSQFHAALVLRTESLLEKTLTQFNGAYFNKKKNRTRMALQNSVDLHQYRNDHIEFICIQYSSAQAGIQGKRRLLLAQFDNAWQVKQQEHRLQQLAQLVQKRLDRLVEESRRAQTRSIQTLLAFLGALSLLALVVDLASLSNDMEHGDTLGILDIFALISAENVLSITVLVVVILTALFYKNHE</sequence>
<keyword evidence="2" id="KW-1133">Transmembrane helix</keyword>
<keyword evidence="2" id="KW-0812">Transmembrane</keyword>
<dbReference type="EMBL" id="LAZR01000008">
    <property type="protein sequence ID" value="KKO09066.1"/>
    <property type="molecule type" value="Genomic_DNA"/>
</dbReference>